<dbReference type="EMBL" id="AY714868">
    <property type="protein sequence ID" value="AAU84204.1"/>
    <property type="molecule type" value="Genomic_DNA"/>
</dbReference>
<reference evidence="1" key="2">
    <citation type="submission" date="2004-08" db="EMBL/GenBank/DDBJ databases">
        <authorList>
            <person name="Putnam N."/>
            <person name="Detter J.C."/>
            <person name="Richardson P.M."/>
            <person name="Rokhsar D."/>
        </authorList>
    </citation>
    <scope>NUCLEOTIDE SEQUENCE</scope>
</reference>
<name>Q648H3_UNCAG</name>
<sequence>MIPLILNFQPKKSHKFKSLRDQALKGSTYHFFLFGLRFLLCPQKGAFQTLTQAPETVTLPFRFTQNSYLPPNYILPG</sequence>
<protein>
    <submittedName>
        <fullName evidence="1">Uncharacterized protein</fullName>
    </submittedName>
</protein>
<accession>Q648H3</accession>
<proteinExistence type="predicted"/>
<reference evidence="1" key="1">
    <citation type="journal article" date="2004" name="Science">
        <title>Reverse methanogenesis: testing the hypothesis with environmental genomics.</title>
        <authorList>
            <person name="Hallam S.J."/>
            <person name="Putnam N."/>
            <person name="Preston C.M."/>
            <person name="Detter J.C."/>
            <person name="Rokhsar D."/>
            <person name="Richardson P.M."/>
            <person name="DeLong E.F."/>
        </authorList>
    </citation>
    <scope>NUCLEOTIDE SEQUENCE</scope>
</reference>
<organism evidence="1">
    <name type="scientific">Uncultured archaeon GZfos26G2</name>
    <dbReference type="NCBI Taxonomy" id="3386331"/>
    <lineage>
        <taxon>Archaea</taxon>
        <taxon>Methanobacteriati</taxon>
        <taxon>Methanobacteriota</taxon>
        <taxon>Stenosarchaea group</taxon>
        <taxon>Methanomicrobia</taxon>
        <taxon>Candidatus Methanophagales</taxon>
        <taxon>Candidatus Methanophagaceae</taxon>
        <taxon>Candidatus Methanophaga</taxon>
    </lineage>
</organism>
<evidence type="ECO:0000313" key="1">
    <source>
        <dbReference type="EMBL" id="AAU84204.1"/>
    </source>
</evidence>
<dbReference type="AlphaFoldDB" id="Q648H3"/>
<gene>
    <name evidence="1" type="ORF">GZ37D1_51</name>
</gene>